<name>A0A1Y2BRV0_9FUNG</name>
<evidence type="ECO:0000313" key="2">
    <source>
        <dbReference type="EMBL" id="ORY37357.1"/>
    </source>
</evidence>
<feature type="compositionally biased region" description="Acidic residues" evidence="1">
    <location>
        <begin position="125"/>
        <end position="138"/>
    </location>
</feature>
<feature type="region of interest" description="Disordered" evidence="1">
    <location>
        <begin position="77"/>
        <end position="96"/>
    </location>
</feature>
<gene>
    <name evidence="2" type="ORF">LY90DRAFT_55363</name>
</gene>
<protein>
    <submittedName>
        <fullName evidence="2">Uncharacterized protein</fullName>
    </submittedName>
</protein>
<sequence length="207" mass="23797">MLQPEAIINGRKQGASPKQGQYSKKTWSDLCRYYMLKQFLQTIQQFQQFQNKQELQKLDPSNNSTNTSTSTTTIITLSEKNQNQDQNQDQVQDLSGRTYEDIKKAMAPRYREARNYLFYGHPYEHDDDDDGDDDDDENNNNNNNDANNNSSKNNNDSGNGNDSNGNNDYRRTKDSISIPHPVSESLSKRGILKGWTRKPKGEQSFKI</sequence>
<dbReference type="AlphaFoldDB" id="A0A1Y2BRV0"/>
<accession>A0A1Y2BRV0</accession>
<evidence type="ECO:0000313" key="3">
    <source>
        <dbReference type="Proteomes" id="UP000193920"/>
    </source>
</evidence>
<feature type="compositionally biased region" description="Low complexity" evidence="1">
    <location>
        <begin position="77"/>
        <end position="93"/>
    </location>
</feature>
<feature type="region of interest" description="Disordered" evidence="1">
    <location>
        <begin position="1"/>
        <end position="22"/>
    </location>
</feature>
<feature type="region of interest" description="Disordered" evidence="1">
    <location>
        <begin position="120"/>
        <end position="207"/>
    </location>
</feature>
<organism evidence="2 3">
    <name type="scientific">Neocallimastix californiae</name>
    <dbReference type="NCBI Taxonomy" id="1754190"/>
    <lineage>
        <taxon>Eukaryota</taxon>
        <taxon>Fungi</taxon>
        <taxon>Fungi incertae sedis</taxon>
        <taxon>Chytridiomycota</taxon>
        <taxon>Chytridiomycota incertae sedis</taxon>
        <taxon>Neocallimastigomycetes</taxon>
        <taxon>Neocallimastigales</taxon>
        <taxon>Neocallimastigaceae</taxon>
        <taxon>Neocallimastix</taxon>
    </lineage>
</organism>
<proteinExistence type="predicted"/>
<keyword evidence="3" id="KW-1185">Reference proteome</keyword>
<dbReference type="STRING" id="1754190.A0A1Y2BRV0"/>
<dbReference type="Proteomes" id="UP000193920">
    <property type="component" value="Unassembled WGS sequence"/>
</dbReference>
<reference evidence="2 3" key="1">
    <citation type="submission" date="2016-08" db="EMBL/GenBank/DDBJ databases">
        <title>A Parts List for Fungal Cellulosomes Revealed by Comparative Genomics.</title>
        <authorList>
            <consortium name="DOE Joint Genome Institute"/>
            <person name="Haitjema C.H."/>
            <person name="Gilmore S.P."/>
            <person name="Henske J.K."/>
            <person name="Solomon K.V."/>
            <person name="De Groot R."/>
            <person name="Kuo A."/>
            <person name="Mondo S.J."/>
            <person name="Salamov A.A."/>
            <person name="Labutti K."/>
            <person name="Zhao Z."/>
            <person name="Chiniquy J."/>
            <person name="Barry K."/>
            <person name="Brewer H.M."/>
            <person name="Purvine S.O."/>
            <person name="Wright A.T."/>
            <person name="Boxma B."/>
            <person name="Van Alen T."/>
            <person name="Hackstein J.H."/>
            <person name="Baker S.E."/>
            <person name="Grigoriev I.V."/>
            <person name="O'Malley M.A."/>
        </authorList>
    </citation>
    <scope>NUCLEOTIDE SEQUENCE [LARGE SCALE GENOMIC DNA]</scope>
    <source>
        <strain evidence="2 3">G1</strain>
    </source>
</reference>
<evidence type="ECO:0000256" key="1">
    <source>
        <dbReference type="SAM" id="MobiDB-lite"/>
    </source>
</evidence>
<comment type="caution">
    <text evidence="2">The sequence shown here is derived from an EMBL/GenBank/DDBJ whole genome shotgun (WGS) entry which is preliminary data.</text>
</comment>
<feature type="compositionally biased region" description="Low complexity" evidence="1">
    <location>
        <begin position="139"/>
        <end position="167"/>
    </location>
</feature>
<dbReference type="EMBL" id="MCOG01000143">
    <property type="protein sequence ID" value="ORY37357.1"/>
    <property type="molecule type" value="Genomic_DNA"/>
</dbReference>